<accession>A0A377JIG4</accession>
<dbReference type="RefSeq" id="WP_115180308.1">
    <property type="nucleotide sequence ID" value="NZ_UGHY01000002.1"/>
</dbReference>
<name>A0A377JIG4_HAEPA</name>
<dbReference type="AlphaFoldDB" id="A0A377JIG4"/>
<evidence type="ECO:0000313" key="1">
    <source>
        <dbReference type="EMBL" id="STP05523.1"/>
    </source>
</evidence>
<reference evidence="1 2" key="1">
    <citation type="submission" date="2018-06" db="EMBL/GenBank/DDBJ databases">
        <authorList>
            <consortium name="Pathogen Informatics"/>
            <person name="Doyle S."/>
        </authorList>
    </citation>
    <scope>NUCLEOTIDE SEQUENCE [LARGE SCALE GENOMIC DNA]</scope>
    <source>
        <strain evidence="1 2">NCTC10672</strain>
    </source>
</reference>
<dbReference type="Proteomes" id="UP000254186">
    <property type="component" value="Unassembled WGS sequence"/>
</dbReference>
<protein>
    <recommendedName>
        <fullName evidence="3">Formylmethanofuran dehydrogenase subunit E domain-containing protein</fullName>
    </recommendedName>
</protein>
<dbReference type="EMBL" id="UGHY01000002">
    <property type="protein sequence ID" value="STP05523.1"/>
    <property type="molecule type" value="Genomic_DNA"/>
</dbReference>
<proteinExistence type="predicted"/>
<organism evidence="1 2">
    <name type="scientific">Haemophilus parainfluenzae</name>
    <dbReference type="NCBI Taxonomy" id="729"/>
    <lineage>
        <taxon>Bacteria</taxon>
        <taxon>Pseudomonadati</taxon>
        <taxon>Pseudomonadota</taxon>
        <taxon>Gammaproteobacteria</taxon>
        <taxon>Pasteurellales</taxon>
        <taxon>Pasteurellaceae</taxon>
        <taxon>Haemophilus</taxon>
    </lineage>
</organism>
<sequence length="212" mass="23330">MTIEFKNGVPTFFGQGPTICLRDPLAAFLGAAEGGLMTYSYQDAVKLAGHSCPTVAGSFVAVIRGLKALYGNDMPERGNIEVLMTKGREEGTTGVVASIATLLTGATTEMGFAGMGVAKRFSRRNLLSFNNETDATFILKRKDNQSAVKLTLNLDEVAPWSDEIRELLPRAFNNQLKADEITHFQSLWQERVKRILVDCVNEERLVLVEKLD</sequence>
<evidence type="ECO:0008006" key="3">
    <source>
        <dbReference type="Google" id="ProtNLM"/>
    </source>
</evidence>
<gene>
    <name evidence="1" type="ORF">NCTC10672_01487</name>
</gene>
<evidence type="ECO:0000313" key="2">
    <source>
        <dbReference type="Proteomes" id="UP000254186"/>
    </source>
</evidence>